<evidence type="ECO:0000313" key="6">
    <source>
        <dbReference type="Proteomes" id="UP001320876"/>
    </source>
</evidence>
<feature type="domain" description="Ig-like" evidence="4">
    <location>
        <begin position="223"/>
        <end position="309"/>
    </location>
</feature>
<dbReference type="PANTHER" id="PTHR45080:SF8">
    <property type="entry name" value="IG-LIKE DOMAIN-CONTAINING PROTEIN"/>
    <property type="match status" value="1"/>
</dbReference>
<name>A0ABT3GLY2_9BACT</name>
<dbReference type="PROSITE" id="PS50835">
    <property type="entry name" value="IG_LIKE"/>
    <property type="match status" value="2"/>
</dbReference>
<evidence type="ECO:0000256" key="2">
    <source>
        <dbReference type="ARBA" id="ARBA00023157"/>
    </source>
</evidence>
<dbReference type="EMBL" id="JAPDDT010000008">
    <property type="protein sequence ID" value="MCW1924534.1"/>
    <property type="molecule type" value="Genomic_DNA"/>
</dbReference>
<dbReference type="Gene3D" id="2.60.40.10">
    <property type="entry name" value="Immunoglobulins"/>
    <property type="match status" value="2"/>
</dbReference>
<dbReference type="RefSeq" id="WP_264488641.1">
    <property type="nucleotide sequence ID" value="NZ_JAPDDT010000008.1"/>
</dbReference>
<dbReference type="SMART" id="SM00409">
    <property type="entry name" value="IG"/>
    <property type="match status" value="2"/>
</dbReference>
<dbReference type="InterPro" id="IPR013783">
    <property type="entry name" value="Ig-like_fold"/>
</dbReference>
<proteinExistence type="predicted"/>
<reference evidence="5 6" key="1">
    <citation type="submission" date="2022-10" db="EMBL/GenBank/DDBJ databases">
        <title>Luteolibacter arcticus strain CCTCC AB 2014275, whole genome shotgun sequencing project.</title>
        <authorList>
            <person name="Zhao G."/>
            <person name="Shen L."/>
        </authorList>
    </citation>
    <scope>NUCLEOTIDE SEQUENCE [LARGE SCALE GENOMIC DNA]</scope>
    <source>
        <strain evidence="5 6">CCTCC AB 2014275</strain>
    </source>
</reference>
<dbReference type="SUPFAM" id="SSF48726">
    <property type="entry name" value="Immunoglobulin"/>
    <property type="match status" value="2"/>
</dbReference>
<feature type="chain" id="PRO_5047530065" evidence="3">
    <location>
        <begin position="18"/>
        <end position="793"/>
    </location>
</feature>
<evidence type="ECO:0000259" key="4">
    <source>
        <dbReference type="PROSITE" id="PS50835"/>
    </source>
</evidence>
<dbReference type="InterPro" id="IPR003599">
    <property type="entry name" value="Ig_sub"/>
</dbReference>
<keyword evidence="2" id="KW-1015">Disulfide bond</keyword>
<sequence length="793" mass="82686">MKKQIALVLAATFTAQASTVSWNYDRNGTVSGSAVAGVSPAANWNNSWPTNPTTNLIDKNGEATTLDLAYASFNNWNIQASHPGVDGDGSSNKELLNGYLNAGPAGWNPPVTSSSVTISQIPYPDYKIIVYFSSDGADREGTVSDGVTTYYFKMLGAASISGSNATLTQATDTTAGGYAIGANYAVFDNLTGASQVVTVQMRDNDEWGGIAGFQVVADLGTVPEFGLQPEDQSAAVNSTATFTASAVADPAPTYEWEYSANGTSGWELIDDQTSATLVLNGITFADEGYYRVIATNTNTSVTSDTAFLDVFYAEPSITTQPADTYAVEGSSVQLSVSATGYEALTYQWYKNSTLLSGETAETLTLSNVDGDVGGVYFVEVTDSVEAGLKSTSDNATVVVFPPWNGLVSHDAIDTAAGYAIGELPLQDPTITGYVGAWTEIDFGDAEPGVIAGSLTYADPLYLGSSGDHVGKAADAAGVGADNSGRTYRKLAPAQVVVGNTTGTRYLSWLYRNGNENAVAQPYVHSVLSLYQDTGGANPSGDAARRTFEAGISDADFATTNFGFRYNDSQVGNLNLPVDGNVHLFVVKFDLSDAGGGDSLTVWIDPALGSGEPVGGSTLSDLDIAFDSLAFSDYASNSVAWDEVRWGSSFDSVTLNTNPPANFAAWIAGYPGVGEFDGFDQDADHDGLANGVENYFGTDPSATNAGITQVAKSGSTVTFQHPQSGAPASDVSGAYRWSSDLGTWHDSGEANGGTTVTFVASANTPSAGITTVTATITGTAPAKLFTQLRVSQDQ</sequence>
<evidence type="ECO:0000256" key="1">
    <source>
        <dbReference type="ARBA" id="ARBA00022729"/>
    </source>
</evidence>
<dbReference type="PANTHER" id="PTHR45080">
    <property type="entry name" value="CONTACTIN 5"/>
    <property type="match status" value="1"/>
</dbReference>
<organism evidence="5 6">
    <name type="scientific">Luteolibacter arcticus</name>
    <dbReference type="NCBI Taxonomy" id="1581411"/>
    <lineage>
        <taxon>Bacteria</taxon>
        <taxon>Pseudomonadati</taxon>
        <taxon>Verrucomicrobiota</taxon>
        <taxon>Verrucomicrobiia</taxon>
        <taxon>Verrucomicrobiales</taxon>
        <taxon>Verrucomicrobiaceae</taxon>
        <taxon>Luteolibacter</taxon>
    </lineage>
</organism>
<dbReference type="InterPro" id="IPR007110">
    <property type="entry name" value="Ig-like_dom"/>
</dbReference>
<accession>A0ABT3GLY2</accession>
<comment type="caution">
    <text evidence="5">The sequence shown here is derived from an EMBL/GenBank/DDBJ whole genome shotgun (WGS) entry which is preliminary data.</text>
</comment>
<protein>
    <submittedName>
        <fullName evidence="5">Immunoglobulin domain-containing protein</fullName>
    </submittedName>
</protein>
<gene>
    <name evidence="5" type="ORF">OKA05_18355</name>
</gene>
<feature type="domain" description="Ig-like" evidence="4">
    <location>
        <begin position="315"/>
        <end position="398"/>
    </location>
</feature>
<evidence type="ECO:0000256" key="3">
    <source>
        <dbReference type="SAM" id="SignalP"/>
    </source>
</evidence>
<dbReference type="Proteomes" id="UP001320876">
    <property type="component" value="Unassembled WGS sequence"/>
</dbReference>
<keyword evidence="6" id="KW-1185">Reference proteome</keyword>
<dbReference type="Pfam" id="PF13927">
    <property type="entry name" value="Ig_3"/>
    <property type="match status" value="2"/>
</dbReference>
<dbReference type="InterPro" id="IPR050958">
    <property type="entry name" value="Cell_Adh-Cytoskel_Orgn"/>
</dbReference>
<evidence type="ECO:0000313" key="5">
    <source>
        <dbReference type="EMBL" id="MCW1924534.1"/>
    </source>
</evidence>
<dbReference type="InterPro" id="IPR036179">
    <property type="entry name" value="Ig-like_dom_sf"/>
</dbReference>
<feature type="signal peptide" evidence="3">
    <location>
        <begin position="1"/>
        <end position="17"/>
    </location>
</feature>
<keyword evidence="1 3" id="KW-0732">Signal</keyword>